<dbReference type="AlphaFoldDB" id="A0A9P7UXC0"/>
<dbReference type="InterPro" id="IPR025696">
    <property type="entry name" value="Beta-barrel_MTR4"/>
</dbReference>
<comment type="caution">
    <text evidence="3">The sequence shown here is derived from an EMBL/GenBank/DDBJ whole genome shotgun (WGS) entry which is preliminary data.</text>
</comment>
<dbReference type="InterPro" id="IPR048392">
    <property type="entry name" value="MTR4-like_stalk"/>
</dbReference>
<dbReference type="Proteomes" id="UP001049176">
    <property type="component" value="Chromosome 2"/>
</dbReference>
<accession>A0A9P7UXC0</accession>
<evidence type="ECO:0000259" key="2">
    <source>
        <dbReference type="Pfam" id="PF21408"/>
    </source>
</evidence>
<protein>
    <submittedName>
        <fullName evidence="3">Uncharacterized protein</fullName>
    </submittedName>
</protein>
<feature type="domain" description="Exosome RNA helicase MTR4-like stalk" evidence="2">
    <location>
        <begin position="2"/>
        <end position="35"/>
    </location>
</feature>
<dbReference type="KEGG" id="more:E1B28_003826"/>
<keyword evidence="4" id="KW-1185">Reference proteome</keyword>
<evidence type="ECO:0000313" key="4">
    <source>
        <dbReference type="Proteomes" id="UP001049176"/>
    </source>
</evidence>
<reference evidence="3" key="1">
    <citation type="journal article" date="2021" name="Genome Biol. Evol.">
        <title>The assembled and annotated genome of the fairy-ring fungus Marasmius oreades.</title>
        <authorList>
            <person name="Hiltunen M."/>
            <person name="Ament-Velasquez S.L."/>
            <person name="Johannesson H."/>
        </authorList>
    </citation>
    <scope>NUCLEOTIDE SEQUENCE</scope>
    <source>
        <strain evidence="3">03SP1</strain>
    </source>
</reference>
<dbReference type="RefSeq" id="XP_043012852.1">
    <property type="nucleotide sequence ID" value="XM_043148260.1"/>
</dbReference>
<dbReference type="GeneID" id="66072902"/>
<dbReference type="OrthoDB" id="64767at2759"/>
<dbReference type="Gene3D" id="2.40.30.300">
    <property type="match status" value="1"/>
</dbReference>
<organism evidence="3 4">
    <name type="scientific">Marasmius oreades</name>
    <name type="common">fairy-ring Marasmius</name>
    <dbReference type="NCBI Taxonomy" id="181124"/>
    <lineage>
        <taxon>Eukaryota</taxon>
        <taxon>Fungi</taxon>
        <taxon>Dikarya</taxon>
        <taxon>Basidiomycota</taxon>
        <taxon>Agaricomycotina</taxon>
        <taxon>Agaricomycetes</taxon>
        <taxon>Agaricomycetidae</taxon>
        <taxon>Agaricales</taxon>
        <taxon>Marasmiineae</taxon>
        <taxon>Marasmiaceae</taxon>
        <taxon>Marasmius</taxon>
    </lineage>
</organism>
<proteinExistence type="predicted"/>
<dbReference type="Pfam" id="PF13234">
    <property type="entry name" value="MTR4_beta-barrel"/>
    <property type="match status" value="1"/>
</dbReference>
<gene>
    <name evidence="3" type="ORF">E1B28_003826</name>
</gene>
<name>A0A9P7UXC0_9AGAR</name>
<sequence length="113" mass="12942">MKDAITVPDDERVAEYYKYRQELERMAADFRLVITHPSYALPHLKPGRLIKVKHDKLDFGWGVVISYSKRISPKHLPLPPHEQYIIDVLLNVIPSGTLMTKDRANVPPTPGNI</sequence>
<dbReference type="EMBL" id="CM032182">
    <property type="protein sequence ID" value="KAG7096382.1"/>
    <property type="molecule type" value="Genomic_DNA"/>
</dbReference>
<dbReference type="Pfam" id="PF21408">
    <property type="entry name" value="MTR4-like_stalk"/>
    <property type="match status" value="1"/>
</dbReference>
<evidence type="ECO:0000259" key="1">
    <source>
        <dbReference type="Pfam" id="PF13234"/>
    </source>
</evidence>
<feature type="domain" description="Exosome RNA helicase MTR4-like beta-barrel" evidence="1">
    <location>
        <begin position="36"/>
        <end position="97"/>
    </location>
</feature>
<evidence type="ECO:0000313" key="3">
    <source>
        <dbReference type="EMBL" id="KAG7096382.1"/>
    </source>
</evidence>